<organism evidence="2">
    <name type="scientific">candidate division WOR-3 bacterium</name>
    <dbReference type="NCBI Taxonomy" id="2052148"/>
    <lineage>
        <taxon>Bacteria</taxon>
        <taxon>Bacteria division WOR-3</taxon>
    </lineage>
</organism>
<protein>
    <recommendedName>
        <fullName evidence="1">Glycosyltransferase subfamily 4-like N-terminal domain-containing protein</fullName>
    </recommendedName>
</protein>
<feature type="domain" description="Glycosyltransferase subfamily 4-like N-terminal" evidence="1">
    <location>
        <begin position="18"/>
        <end position="217"/>
    </location>
</feature>
<dbReference type="Gene3D" id="3.40.50.2000">
    <property type="entry name" value="Glycogen Phosphorylase B"/>
    <property type="match status" value="2"/>
</dbReference>
<dbReference type="AlphaFoldDB" id="A0A7C1BG79"/>
<name>A0A7C1BG79_UNCW3</name>
<dbReference type="Proteomes" id="UP000885931">
    <property type="component" value="Unassembled WGS sequence"/>
</dbReference>
<evidence type="ECO:0000259" key="1">
    <source>
        <dbReference type="Pfam" id="PF13439"/>
    </source>
</evidence>
<evidence type="ECO:0000313" key="2">
    <source>
        <dbReference type="EMBL" id="HDM89772.1"/>
    </source>
</evidence>
<dbReference type="Pfam" id="PF13439">
    <property type="entry name" value="Glyco_transf_4"/>
    <property type="match status" value="1"/>
</dbReference>
<proteinExistence type="predicted"/>
<dbReference type="PANTHER" id="PTHR12526">
    <property type="entry name" value="GLYCOSYLTRANSFERASE"/>
    <property type="match status" value="1"/>
</dbReference>
<dbReference type="InterPro" id="IPR028098">
    <property type="entry name" value="Glyco_trans_4-like_N"/>
</dbReference>
<comment type="caution">
    <text evidence="2">The sequence shown here is derived from an EMBL/GenBank/DDBJ whole genome shotgun (WGS) entry which is preliminary data.</text>
</comment>
<accession>A0A7C1BG79</accession>
<dbReference type="CDD" id="cd03794">
    <property type="entry name" value="GT4_WbuB-like"/>
    <property type="match status" value="1"/>
</dbReference>
<gene>
    <name evidence="2" type="ORF">ENG67_01005</name>
</gene>
<dbReference type="EMBL" id="DRBW01000037">
    <property type="protein sequence ID" value="HDM89772.1"/>
    <property type="molecule type" value="Genomic_DNA"/>
</dbReference>
<reference evidence="2" key="1">
    <citation type="journal article" date="2020" name="mSystems">
        <title>Genome- and Community-Level Interaction Insights into Carbon Utilization and Element Cycling Functions of Hydrothermarchaeota in Hydrothermal Sediment.</title>
        <authorList>
            <person name="Zhou Z."/>
            <person name="Liu Y."/>
            <person name="Xu W."/>
            <person name="Pan J."/>
            <person name="Luo Z.H."/>
            <person name="Li M."/>
        </authorList>
    </citation>
    <scope>NUCLEOTIDE SEQUENCE [LARGE SCALE GENOMIC DNA]</scope>
    <source>
        <strain evidence="2">HyVt-237</strain>
    </source>
</reference>
<dbReference type="SUPFAM" id="SSF53756">
    <property type="entry name" value="UDP-Glycosyltransferase/glycogen phosphorylase"/>
    <property type="match status" value="1"/>
</dbReference>
<sequence length="409" mass="46620">MKKVLIVSYYSPPLGTGGVNRAFKFAKYLPQFGWEPYVLTVKKVAYFQYDYEKEREFLRIKHLRTESLDVARLSYLLFRRNGRKTADLGTTPAIARLARLFTLIDPKSPWIPFAYSAGLRLIRRENIQLIFATSPPLSSNVVGMLLAKRTGLAYVADFRDPFLDVYPPPTFLHRTVLETAFRKIKKRADAVTAVTPAVVNALGLEGAHVIENGYDPDDLPVISREKHEKKGFLLAYAGSLLGREFSLLPLLEAVREMDDVSLLIVGKIGEGYLRFIEDPRLSGKVEFREYLPHREALRLIAKADALWVTQEKKWTRNAVPSKLFEYIGLGKPILATVEGESEIANYISRFRLGITVPPEKEAIKRALIELKKREHKLDPSVIEYFSRQKQTERLAFIFEEVLSSQASRS</sequence>